<dbReference type="GO" id="GO:0005524">
    <property type="term" value="F:ATP binding"/>
    <property type="evidence" value="ECO:0007669"/>
    <property type="project" value="InterPro"/>
</dbReference>
<evidence type="ECO:0000256" key="5">
    <source>
        <dbReference type="ARBA" id="ARBA00022737"/>
    </source>
</evidence>
<dbReference type="Gene3D" id="1.10.510.10">
    <property type="entry name" value="Transferase(Phosphotransferase) domain 1"/>
    <property type="match status" value="1"/>
</dbReference>
<dbReference type="InterPro" id="IPR001611">
    <property type="entry name" value="Leu-rich_rpt"/>
</dbReference>
<feature type="domain" description="Protein kinase" evidence="11">
    <location>
        <begin position="227"/>
        <end position="463"/>
    </location>
</feature>
<evidence type="ECO:0000256" key="10">
    <source>
        <dbReference type="SAM" id="SignalP"/>
    </source>
</evidence>
<comment type="subcellular location">
    <subcellularLocation>
        <location evidence="1">Cell membrane</location>
        <topology evidence="1">Single-pass membrane protein</topology>
    </subcellularLocation>
</comment>
<dbReference type="Proteomes" id="UP000026962">
    <property type="component" value="Chromosome 5"/>
</dbReference>
<dbReference type="SUPFAM" id="SSF56112">
    <property type="entry name" value="Protein kinase-like (PK-like)"/>
    <property type="match status" value="1"/>
</dbReference>
<keyword evidence="8" id="KW-0675">Receptor</keyword>
<keyword evidence="6" id="KW-1133">Transmembrane helix</keyword>
<organism evidence="12">
    <name type="scientific">Oryza punctata</name>
    <name type="common">Red rice</name>
    <dbReference type="NCBI Taxonomy" id="4537"/>
    <lineage>
        <taxon>Eukaryota</taxon>
        <taxon>Viridiplantae</taxon>
        <taxon>Streptophyta</taxon>
        <taxon>Embryophyta</taxon>
        <taxon>Tracheophyta</taxon>
        <taxon>Spermatophyta</taxon>
        <taxon>Magnoliopsida</taxon>
        <taxon>Liliopsida</taxon>
        <taxon>Poales</taxon>
        <taxon>Poaceae</taxon>
        <taxon>BOP clade</taxon>
        <taxon>Oryzoideae</taxon>
        <taxon>Oryzeae</taxon>
        <taxon>Oryzinae</taxon>
        <taxon>Oryza</taxon>
    </lineage>
</organism>
<keyword evidence="4 10" id="KW-0732">Signal</keyword>
<dbReference type="PANTHER" id="PTHR27000">
    <property type="entry name" value="LEUCINE-RICH REPEAT RECEPTOR-LIKE PROTEIN KINASE FAMILY PROTEIN-RELATED"/>
    <property type="match status" value="1"/>
</dbReference>
<evidence type="ECO:0000256" key="9">
    <source>
        <dbReference type="ARBA" id="ARBA00023180"/>
    </source>
</evidence>
<evidence type="ECO:0000313" key="12">
    <source>
        <dbReference type="EnsemblPlants" id="OPUNC05G13780.1"/>
    </source>
</evidence>
<keyword evidence="7" id="KW-0472">Membrane</keyword>
<keyword evidence="9" id="KW-0325">Glycoprotein</keyword>
<dbReference type="InterPro" id="IPR011009">
    <property type="entry name" value="Kinase-like_dom_sf"/>
</dbReference>
<accession>A0A0E0L298</accession>
<name>A0A0E0L298_ORYPU</name>
<dbReference type="InterPro" id="IPR001245">
    <property type="entry name" value="Ser-Thr/Tyr_kinase_cat_dom"/>
</dbReference>
<sequence>MPYLVQLLLLTVAFTLPTSVQPQSATPREDDVRCLRGIQSSLGDPEGRLASWTFTNLSSEALCSYNGVSCWNPQESRVVALSLSGFGLTGALPSELQYCSAATTVDLSGNQLNGQIPSALCSWISYVVNLDLSGNQLSGSLPAELANCRFLNSLNLSGNQFSGQIPDSLDHLDRLKSLDLSDNNLELCQWRAFGRVYSHSTSVSLFVKPIVELKLADLIAATRDFNRSDVVVAGSSRIGTVYRGEPPDGSMLMVKWLQYSCSLSDNEFQAEMSRIGQLRHQNIVPLLGFCIFEKERLLVYKHIARGALSLALVSEPAALDWVARRKIAVSAARALAWLHHGLRVPHVHGNLSSSAVLVGDDYEARIMDVGLARLVAAAAVESVGDFVGFGGYVAPEHESGNNPVATMQSDVYAFGVVLFELVTGQEASGMAGTAARRGVNGKKLVDWVSQLGVSGRVSDAIRH</sequence>
<dbReference type="PROSITE" id="PS50011">
    <property type="entry name" value="PROTEIN_KINASE_DOM"/>
    <property type="match status" value="1"/>
</dbReference>
<dbReference type="STRING" id="4537.A0A0E0L298"/>
<dbReference type="PANTHER" id="PTHR27000:SF775">
    <property type="entry name" value="PLANT INTRACELLULAR RAS-GROUP-RELATED LRR PROTEIN 3"/>
    <property type="match status" value="1"/>
</dbReference>
<dbReference type="Pfam" id="PF08263">
    <property type="entry name" value="LRRNT_2"/>
    <property type="match status" value="1"/>
</dbReference>
<dbReference type="Gramene" id="OPUNC05G13780.1">
    <property type="protein sequence ID" value="OPUNC05G13780.1"/>
    <property type="gene ID" value="OPUNC05G13780"/>
</dbReference>
<keyword evidence="5" id="KW-0677">Repeat</keyword>
<evidence type="ECO:0000256" key="3">
    <source>
        <dbReference type="ARBA" id="ARBA00022692"/>
    </source>
</evidence>
<evidence type="ECO:0000256" key="4">
    <source>
        <dbReference type="ARBA" id="ARBA00022729"/>
    </source>
</evidence>
<proteinExistence type="predicted"/>
<dbReference type="Pfam" id="PF00560">
    <property type="entry name" value="LRR_1"/>
    <property type="match status" value="3"/>
</dbReference>
<evidence type="ECO:0000256" key="2">
    <source>
        <dbReference type="ARBA" id="ARBA00022614"/>
    </source>
</evidence>
<feature type="chain" id="PRO_5002365719" description="Protein kinase domain-containing protein" evidence="10">
    <location>
        <begin position="23"/>
        <end position="463"/>
    </location>
</feature>
<evidence type="ECO:0000256" key="6">
    <source>
        <dbReference type="ARBA" id="ARBA00022989"/>
    </source>
</evidence>
<dbReference type="InterPro" id="IPR032675">
    <property type="entry name" value="LRR_dom_sf"/>
</dbReference>
<dbReference type="Gene3D" id="3.80.10.10">
    <property type="entry name" value="Ribonuclease Inhibitor"/>
    <property type="match status" value="1"/>
</dbReference>
<dbReference type="FunFam" id="3.80.10.10:FF:000275">
    <property type="entry name" value="Leucine-rich repeat receptor-like protein kinase"/>
    <property type="match status" value="1"/>
</dbReference>
<dbReference type="InterPro" id="IPR000719">
    <property type="entry name" value="Prot_kinase_dom"/>
</dbReference>
<dbReference type="eggNOG" id="ENOG502QRP1">
    <property type="taxonomic scope" value="Eukaryota"/>
</dbReference>
<reference evidence="12" key="1">
    <citation type="submission" date="2015-04" db="UniProtKB">
        <authorList>
            <consortium name="EnsemblPlants"/>
        </authorList>
    </citation>
    <scope>IDENTIFICATION</scope>
</reference>
<evidence type="ECO:0000256" key="8">
    <source>
        <dbReference type="ARBA" id="ARBA00023170"/>
    </source>
</evidence>
<feature type="signal peptide" evidence="10">
    <location>
        <begin position="1"/>
        <end position="22"/>
    </location>
</feature>
<dbReference type="Gene3D" id="3.30.200.20">
    <property type="entry name" value="Phosphorylase Kinase, domain 1"/>
    <property type="match status" value="1"/>
</dbReference>
<evidence type="ECO:0000259" key="11">
    <source>
        <dbReference type="PROSITE" id="PS50011"/>
    </source>
</evidence>
<dbReference type="SUPFAM" id="SSF52058">
    <property type="entry name" value="L domain-like"/>
    <property type="match status" value="1"/>
</dbReference>
<dbReference type="OMA" id="AWLHHAC"/>
<evidence type="ECO:0000313" key="13">
    <source>
        <dbReference type="Proteomes" id="UP000026962"/>
    </source>
</evidence>
<keyword evidence="13" id="KW-1185">Reference proteome</keyword>
<keyword evidence="2" id="KW-0433">Leucine-rich repeat</keyword>
<dbReference type="Pfam" id="PF07714">
    <property type="entry name" value="PK_Tyr_Ser-Thr"/>
    <property type="match status" value="1"/>
</dbReference>
<protein>
    <recommendedName>
        <fullName evidence="11">Protein kinase domain-containing protein</fullName>
    </recommendedName>
</protein>
<dbReference type="AlphaFoldDB" id="A0A0E0L298"/>
<dbReference type="PRINTS" id="PR00019">
    <property type="entry name" value="LEURICHRPT"/>
</dbReference>
<evidence type="ECO:0000256" key="7">
    <source>
        <dbReference type="ARBA" id="ARBA00023136"/>
    </source>
</evidence>
<dbReference type="HOGENOM" id="CLU_000288_92_6_1"/>
<evidence type="ECO:0000256" key="1">
    <source>
        <dbReference type="ARBA" id="ARBA00004162"/>
    </source>
</evidence>
<reference evidence="12" key="2">
    <citation type="submission" date="2018-05" db="EMBL/GenBank/DDBJ databases">
        <title>OpunRS2 (Oryza punctata Reference Sequence Version 2).</title>
        <authorList>
            <person name="Zhang J."/>
            <person name="Kudrna D."/>
            <person name="Lee S."/>
            <person name="Talag J."/>
            <person name="Welchert J."/>
            <person name="Wing R.A."/>
        </authorList>
    </citation>
    <scope>NUCLEOTIDE SEQUENCE [LARGE SCALE GENOMIC DNA]</scope>
</reference>
<dbReference type="EnsemblPlants" id="OPUNC05G13780.1">
    <property type="protein sequence ID" value="OPUNC05G13780.1"/>
    <property type="gene ID" value="OPUNC05G13780"/>
</dbReference>
<dbReference type="InterPro" id="IPR013210">
    <property type="entry name" value="LRR_N_plant-typ"/>
</dbReference>
<keyword evidence="3" id="KW-0812">Transmembrane</keyword>
<dbReference type="GO" id="GO:0005886">
    <property type="term" value="C:plasma membrane"/>
    <property type="evidence" value="ECO:0007669"/>
    <property type="project" value="UniProtKB-SubCell"/>
</dbReference>
<dbReference type="GO" id="GO:0004672">
    <property type="term" value="F:protein kinase activity"/>
    <property type="evidence" value="ECO:0007669"/>
    <property type="project" value="InterPro"/>
</dbReference>